<evidence type="ECO:0000313" key="2">
    <source>
        <dbReference type="EMBL" id="MED6115725.1"/>
    </source>
</evidence>
<sequence length="232" mass="26505">MAKLHNHGTLANKTPEEAWLLISDVADANQHFKTIATTSKSLFEVSSSESSILAKALGEIASTLKEIRQGQQAFSNAQRPQPPSQLGAPPRVCGICACNSHYTDECPQLQDDNTLAATNPLPNRAPYHPNNQGQYGNSYNQGWMDNSNQRWNQPQQNQAYHNQPHYNQQTYQNPLYQPQHQNQPYQPQNQQRYQPPHLRPNTQNQQTSSQPTIEEAPRPIHQEQKEFRDFQR</sequence>
<protein>
    <submittedName>
        <fullName evidence="2">Uncharacterized protein</fullName>
    </submittedName>
</protein>
<accession>A0ABU6QWI3</accession>
<feature type="compositionally biased region" description="Polar residues" evidence="1">
    <location>
        <begin position="143"/>
        <end position="156"/>
    </location>
</feature>
<feature type="region of interest" description="Disordered" evidence="1">
    <location>
        <begin position="113"/>
        <end position="156"/>
    </location>
</feature>
<name>A0ABU6QWI3_9FABA</name>
<reference evidence="2 3" key="1">
    <citation type="journal article" date="2023" name="Plants (Basel)">
        <title>Bridging the Gap: Combining Genomics and Transcriptomics Approaches to Understand Stylosanthes scabra, an Orphan Legume from the Brazilian Caatinga.</title>
        <authorList>
            <person name="Ferreira-Neto J.R.C."/>
            <person name="da Silva M.D."/>
            <person name="Binneck E."/>
            <person name="de Melo N.F."/>
            <person name="da Silva R.H."/>
            <person name="de Melo A.L.T.M."/>
            <person name="Pandolfi V."/>
            <person name="Bustamante F.O."/>
            <person name="Brasileiro-Vidal A.C."/>
            <person name="Benko-Iseppon A.M."/>
        </authorList>
    </citation>
    <scope>NUCLEOTIDE SEQUENCE [LARGE SCALE GENOMIC DNA]</scope>
    <source>
        <tissue evidence="2">Leaves</tissue>
    </source>
</reference>
<comment type="caution">
    <text evidence="2">The sequence shown here is derived from an EMBL/GenBank/DDBJ whole genome shotgun (WGS) entry which is preliminary data.</text>
</comment>
<evidence type="ECO:0000256" key="1">
    <source>
        <dbReference type="SAM" id="MobiDB-lite"/>
    </source>
</evidence>
<feature type="region of interest" description="Disordered" evidence="1">
    <location>
        <begin position="176"/>
        <end position="232"/>
    </location>
</feature>
<evidence type="ECO:0000313" key="3">
    <source>
        <dbReference type="Proteomes" id="UP001341840"/>
    </source>
</evidence>
<feature type="compositionally biased region" description="Low complexity" evidence="1">
    <location>
        <begin position="130"/>
        <end position="142"/>
    </location>
</feature>
<feature type="compositionally biased region" description="Low complexity" evidence="1">
    <location>
        <begin position="176"/>
        <end position="212"/>
    </location>
</feature>
<keyword evidence="3" id="KW-1185">Reference proteome</keyword>
<organism evidence="2 3">
    <name type="scientific">Stylosanthes scabra</name>
    <dbReference type="NCBI Taxonomy" id="79078"/>
    <lineage>
        <taxon>Eukaryota</taxon>
        <taxon>Viridiplantae</taxon>
        <taxon>Streptophyta</taxon>
        <taxon>Embryophyta</taxon>
        <taxon>Tracheophyta</taxon>
        <taxon>Spermatophyta</taxon>
        <taxon>Magnoliopsida</taxon>
        <taxon>eudicotyledons</taxon>
        <taxon>Gunneridae</taxon>
        <taxon>Pentapetalae</taxon>
        <taxon>rosids</taxon>
        <taxon>fabids</taxon>
        <taxon>Fabales</taxon>
        <taxon>Fabaceae</taxon>
        <taxon>Papilionoideae</taxon>
        <taxon>50 kb inversion clade</taxon>
        <taxon>dalbergioids sensu lato</taxon>
        <taxon>Dalbergieae</taxon>
        <taxon>Pterocarpus clade</taxon>
        <taxon>Stylosanthes</taxon>
    </lineage>
</organism>
<proteinExistence type="predicted"/>
<feature type="compositionally biased region" description="Basic and acidic residues" evidence="1">
    <location>
        <begin position="215"/>
        <end position="232"/>
    </location>
</feature>
<gene>
    <name evidence="2" type="ORF">PIB30_093424</name>
</gene>
<dbReference type="EMBL" id="JASCZI010001992">
    <property type="protein sequence ID" value="MED6115725.1"/>
    <property type="molecule type" value="Genomic_DNA"/>
</dbReference>
<dbReference type="Proteomes" id="UP001341840">
    <property type="component" value="Unassembled WGS sequence"/>
</dbReference>